<dbReference type="AlphaFoldDB" id="A0A1M7YSD1"/>
<evidence type="ECO:0000256" key="9">
    <source>
        <dbReference type="ARBA" id="ARBA00023306"/>
    </source>
</evidence>
<dbReference type="InterPro" id="IPR006073">
    <property type="entry name" value="GTP-bd"/>
</dbReference>
<name>A0A1M7YSD1_9VIBR</name>
<evidence type="ECO:0000256" key="8">
    <source>
        <dbReference type="ARBA" id="ARBA00023210"/>
    </source>
</evidence>
<evidence type="ECO:0000259" key="11">
    <source>
        <dbReference type="PROSITE" id="PS51706"/>
    </source>
</evidence>
<keyword evidence="13" id="KW-1185">Reference proteome</keyword>
<dbReference type="Proteomes" id="UP000184600">
    <property type="component" value="Unassembled WGS sequence"/>
</dbReference>
<protein>
    <recommendedName>
        <fullName evidence="10">Probable GTP-binding protein EngB</fullName>
    </recommendedName>
</protein>
<keyword evidence="7 10" id="KW-0342">GTP-binding</keyword>
<dbReference type="PROSITE" id="PS51706">
    <property type="entry name" value="G_ENGB"/>
    <property type="match status" value="1"/>
</dbReference>
<dbReference type="EMBL" id="FRFG01000015">
    <property type="protein sequence ID" value="SHO55518.1"/>
    <property type="molecule type" value="Genomic_DNA"/>
</dbReference>
<keyword evidence="8 10" id="KW-0717">Septation</keyword>
<evidence type="ECO:0000313" key="13">
    <source>
        <dbReference type="Proteomes" id="UP000184600"/>
    </source>
</evidence>
<sequence length="251" mass="28049">MIARLLSCCSRNSTENHHPLKYPAMRNIHDILSAVPDFATTEFTLSVKINYQHTHFITSAPDIRHLPEDQGIEIAFAGRSNAGKSSALNRLANQKSLAKTSKTPGRTQLINLFKVTEDCHIVDLPGYGFAQVPIEMKKKWQKSLGEYLQKRQCLKGLVVLMDIRHPMKDLDQQLIYWAVESNIPVQVLLTKADKLKSGARKAQLLKIREASLAFCGDVSVDLFSSLSGIGVDVLRSKLDTWFSPAFISDEA</sequence>
<dbReference type="Gene3D" id="3.40.50.300">
    <property type="entry name" value="P-loop containing nucleotide triphosphate hydrolases"/>
    <property type="match status" value="1"/>
</dbReference>
<evidence type="ECO:0000256" key="4">
    <source>
        <dbReference type="ARBA" id="ARBA00022723"/>
    </source>
</evidence>
<gene>
    <name evidence="10 12" type="primary">engB</name>
    <name evidence="12" type="ORF">VQ7734_01254</name>
</gene>
<evidence type="ECO:0000256" key="5">
    <source>
        <dbReference type="ARBA" id="ARBA00022741"/>
    </source>
</evidence>
<comment type="function">
    <text evidence="10">Necessary for normal cell division and for the maintenance of normal septation.</text>
</comment>
<dbReference type="CDD" id="cd01876">
    <property type="entry name" value="YihA_EngB"/>
    <property type="match status" value="1"/>
</dbReference>
<dbReference type="PANTHER" id="PTHR11649:SF13">
    <property type="entry name" value="ENGB-TYPE G DOMAIN-CONTAINING PROTEIN"/>
    <property type="match status" value="1"/>
</dbReference>
<accession>A0A1M7YSD1</accession>
<dbReference type="SUPFAM" id="SSF52540">
    <property type="entry name" value="P-loop containing nucleoside triphosphate hydrolases"/>
    <property type="match status" value="1"/>
</dbReference>
<dbReference type="GO" id="GO:0000917">
    <property type="term" value="P:division septum assembly"/>
    <property type="evidence" value="ECO:0007669"/>
    <property type="project" value="UniProtKB-KW"/>
</dbReference>
<dbReference type="STRING" id="1117707.VQ7734_01254"/>
<evidence type="ECO:0000256" key="7">
    <source>
        <dbReference type="ARBA" id="ARBA00023134"/>
    </source>
</evidence>
<dbReference type="Pfam" id="PF01926">
    <property type="entry name" value="MMR_HSR1"/>
    <property type="match status" value="1"/>
</dbReference>
<keyword evidence="6" id="KW-0460">Magnesium</keyword>
<evidence type="ECO:0000313" key="12">
    <source>
        <dbReference type="EMBL" id="SHO55518.1"/>
    </source>
</evidence>
<keyword evidence="9 10" id="KW-0131">Cell cycle</keyword>
<evidence type="ECO:0000256" key="2">
    <source>
        <dbReference type="ARBA" id="ARBA00009638"/>
    </source>
</evidence>
<dbReference type="InterPro" id="IPR027417">
    <property type="entry name" value="P-loop_NTPase"/>
</dbReference>
<reference evidence="13" key="1">
    <citation type="submission" date="2016-12" db="EMBL/GenBank/DDBJ databases">
        <authorList>
            <person name="Rodrigo-Torres L."/>
            <person name="Arahal R.D."/>
            <person name="Lucena T."/>
        </authorList>
    </citation>
    <scope>NUCLEOTIDE SEQUENCE [LARGE SCALE GENOMIC DNA]</scope>
</reference>
<evidence type="ECO:0000256" key="1">
    <source>
        <dbReference type="ARBA" id="ARBA00001946"/>
    </source>
</evidence>
<dbReference type="HAMAP" id="MF_00321">
    <property type="entry name" value="GTPase_EngB"/>
    <property type="match status" value="1"/>
</dbReference>
<dbReference type="InterPro" id="IPR019987">
    <property type="entry name" value="GTP-bd_ribosome_bio_YsxC"/>
</dbReference>
<keyword evidence="3 10" id="KW-0132">Cell division</keyword>
<dbReference type="GO" id="GO:0046872">
    <property type="term" value="F:metal ion binding"/>
    <property type="evidence" value="ECO:0007669"/>
    <property type="project" value="UniProtKB-KW"/>
</dbReference>
<dbReference type="FunFam" id="3.40.50.300:FF:000098">
    <property type="entry name" value="Probable GTP-binding protein EngB"/>
    <property type="match status" value="1"/>
</dbReference>
<proteinExistence type="inferred from homology"/>
<comment type="similarity">
    <text evidence="2 10">Belongs to the TRAFAC class TrmE-Era-EngA-EngB-Septin-like GTPase superfamily. EngB GTPase family.</text>
</comment>
<dbReference type="NCBIfam" id="TIGR03598">
    <property type="entry name" value="GTPase_YsxC"/>
    <property type="match status" value="1"/>
</dbReference>
<comment type="cofactor">
    <cofactor evidence="1">
        <name>Mg(2+)</name>
        <dbReference type="ChEBI" id="CHEBI:18420"/>
    </cofactor>
</comment>
<dbReference type="GO" id="GO:0005525">
    <property type="term" value="F:GTP binding"/>
    <property type="evidence" value="ECO:0007669"/>
    <property type="project" value="UniProtKB-UniRule"/>
</dbReference>
<evidence type="ECO:0000256" key="3">
    <source>
        <dbReference type="ARBA" id="ARBA00022618"/>
    </source>
</evidence>
<organism evidence="12 13">
    <name type="scientific">Vibrio quintilis</name>
    <dbReference type="NCBI Taxonomy" id="1117707"/>
    <lineage>
        <taxon>Bacteria</taxon>
        <taxon>Pseudomonadati</taxon>
        <taxon>Pseudomonadota</taxon>
        <taxon>Gammaproteobacteria</taxon>
        <taxon>Vibrionales</taxon>
        <taxon>Vibrionaceae</taxon>
        <taxon>Vibrio</taxon>
    </lineage>
</organism>
<evidence type="ECO:0000256" key="10">
    <source>
        <dbReference type="HAMAP-Rule" id="MF_00321"/>
    </source>
</evidence>
<evidence type="ECO:0000256" key="6">
    <source>
        <dbReference type="ARBA" id="ARBA00022842"/>
    </source>
</evidence>
<dbReference type="GO" id="GO:0005829">
    <property type="term" value="C:cytosol"/>
    <property type="evidence" value="ECO:0007669"/>
    <property type="project" value="TreeGrafter"/>
</dbReference>
<feature type="domain" description="EngB-type G" evidence="11">
    <location>
        <begin position="70"/>
        <end position="244"/>
    </location>
</feature>
<dbReference type="InterPro" id="IPR030393">
    <property type="entry name" value="G_ENGB_dom"/>
</dbReference>
<dbReference type="PANTHER" id="PTHR11649">
    <property type="entry name" value="MSS1/TRME-RELATED GTP-BINDING PROTEIN"/>
    <property type="match status" value="1"/>
</dbReference>
<keyword evidence="5 10" id="KW-0547">Nucleotide-binding</keyword>
<keyword evidence="4" id="KW-0479">Metal-binding</keyword>